<dbReference type="OrthoDB" id="9771846at2"/>
<dbReference type="RefSeq" id="WP_132014301.1">
    <property type="nucleotide sequence ID" value="NZ_SLUN01000011.1"/>
</dbReference>
<dbReference type="AlphaFoldDB" id="A0A4R1RUA0"/>
<dbReference type="InterPro" id="IPR004629">
    <property type="entry name" value="WecG_TagA_CpsF"/>
</dbReference>
<dbReference type="NCBIfam" id="TIGR00696">
    <property type="entry name" value="wecG_tagA_cpsF"/>
    <property type="match status" value="1"/>
</dbReference>
<proteinExistence type="predicted"/>
<accession>A0A4R1RUA0</accession>
<gene>
    <name evidence="3" type="ORF">EDC14_1011101</name>
</gene>
<dbReference type="CDD" id="cd06533">
    <property type="entry name" value="Glyco_transf_WecG_TagA"/>
    <property type="match status" value="1"/>
</dbReference>
<evidence type="ECO:0000313" key="3">
    <source>
        <dbReference type="EMBL" id="TCL69979.1"/>
    </source>
</evidence>
<dbReference type="GO" id="GO:0016758">
    <property type="term" value="F:hexosyltransferase activity"/>
    <property type="evidence" value="ECO:0007669"/>
    <property type="project" value="TreeGrafter"/>
</dbReference>
<keyword evidence="4" id="KW-1185">Reference proteome</keyword>
<sequence length="246" mass="27851">MRILIQDIPVDLLARPVLLESIIEWLKFPGQPRQIITLNSLMLVNAGRNQELKRILCAADLVTIDGFGIELLLRRRGHQEVTRWAGIDLVRDLLGWCSGSGFPVFFYGGPPAMNAPLRQAMANLFPRLRIVGIRDGFNNMAPQPAVVEEVERIGPCLLLAGLGSPAQEIFLARHLPRMPGTVGIGVGGALEVLSGMKKEVPRFFRNCGWEWLYRMVREPERLRNLPDLLWFWYQFIRLRKDGGESN</sequence>
<evidence type="ECO:0000256" key="2">
    <source>
        <dbReference type="ARBA" id="ARBA00022679"/>
    </source>
</evidence>
<reference evidence="3 4" key="1">
    <citation type="submission" date="2019-03" db="EMBL/GenBank/DDBJ databases">
        <title>Genomic Encyclopedia of Type Strains, Phase IV (KMG-IV): sequencing the most valuable type-strain genomes for metagenomic binning, comparative biology and taxonomic classification.</title>
        <authorList>
            <person name="Goeker M."/>
        </authorList>
    </citation>
    <scope>NUCLEOTIDE SEQUENCE [LARGE SCALE GENOMIC DNA]</scope>
    <source>
        <strain evidence="3 4">LX-B</strain>
    </source>
</reference>
<dbReference type="PANTHER" id="PTHR34136">
    <property type="match status" value="1"/>
</dbReference>
<dbReference type="EMBL" id="SLUN01000011">
    <property type="protein sequence ID" value="TCL69979.1"/>
    <property type="molecule type" value="Genomic_DNA"/>
</dbReference>
<comment type="caution">
    <text evidence="3">The sequence shown here is derived from an EMBL/GenBank/DDBJ whole genome shotgun (WGS) entry which is preliminary data.</text>
</comment>
<dbReference type="Pfam" id="PF03808">
    <property type="entry name" value="Glyco_tran_WecG"/>
    <property type="match status" value="1"/>
</dbReference>
<evidence type="ECO:0000256" key="1">
    <source>
        <dbReference type="ARBA" id="ARBA00022676"/>
    </source>
</evidence>
<keyword evidence="1" id="KW-0328">Glycosyltransferase</keyword>
<name>A0A4R1RUA0_HYDET</name>
<evidence type="ECO:0000313" key="4">
    <source>
        <dbReference type="Proteomes" id="UP000295008"/>
    </source>
</evidence>
<dbReference type="PANTHER" id="PTHR34136:SF1">
    <property type="entry name" value="UDP-N-ACETYL-D-MANNOSAMINURONIC ACID TRANSFERASE"/>
    <property type="match status" value="1"/>
</dbReference>
<keyword evidence="2 3" id="KW-0808">Transferase</keyword>
<organism evidence="3 4">
    <name type="scientific">Hydrogenispora ethanolica</name>
    <dbReference type="NCBI Taxonomy" id="1082276"/>
    <lineage>
        <taxon>Bacteria</taxon>
        <taxon>Bacillati</taxon>
        <taxon>Bacillota</taxon>
        <taxon>Hydrogenispora</taxon>
    </lineage>
</organism>
<protein>
    <submittedName>
        <fullName evidence="3">N-acetylmannosaminyltransferase</fullName>
    </submittedName>
</protein>
<dbReference type="Proteomes" id="UP000295008">
    <property type="component" value="Unassembled WGS sequence"/>
</dbReference>